<organism evidence="2 3">
    <name type="scientific">Thecamonas trahens ATCC 50062</name>
    <dbReference type="NCBI Taxonomy" id="461836"/>
    <lineage>
        <taxon>Eukaryota</taxon>
        <taxon>Apusozoa</taxon>
        <taxon>Apusomonadida</taxon>
        <taxon>Apusomonadidae</taxon>
        <taxon>Thecamonas</taxon>
    </lineage>
</organism>
<dbReference type="GeneID" id="25567567"/>
<reference evidence="2 3" key="1">
    <citation type="submission" date="2010-05" db="EMBL/GenBank/DDBJ databases">
        <title>The Genome Sequence of Thecamonas trahens ATCC 50062.</title>
        <authorList>
            <consortium name="The Broad Institute Genome Sequencing Platform"/>
            <person name="Russ C."/>
            <person name="Cuomo C."/>
            <person name="Shea T."/>
            <person name="Young S.K."/>
            <person name="Zeng Q."/>
            <person name="Koehrsen M."/>
            <person name="Haas B."/>
            <person name="Borodovsky M."/>
            <person name="Guigo R."/>
            <person name="Alvarado L."/>
            <person name="Berlin A."/>
            <person name="Bochicchio J."/>
            <person name="Borenstein D."/>
            <person name="Chapman S."/>
            <person name="Chen Z."/>
            <person name="Freedman E."/>
            <person name="Gellesch M."/>
            <person name="Goldberg J."/>
            <person name="Griggs A."/>
            <person name="Gujja S."/>
            <person name="Heilman E."/>
            <person name="Heiman D."/>
            <person name="Hepburn T."/>
            <person name="Howarth C."/>
            <person name="Jen D."/>
            <person name="Larson L."/>
            <person name="Mehta T."/>
            <person name="Park D."/>
            <person name="Pearson M."/>
            <person name="Roberts A."/>
            <person name="Saif S."/>
            <person name="Shenoy N."/>
            <person name="Sisk P."/>
            <person name="Stolte C."/>
            <person name="Sykes S."/>
            <person name="Thomson T."/>
            <person name="Walk T."/>
            <person name="White J."/>
            <person name="Yandava C."/>
            <person name="Burger G."/>
            <person name="Gray M.W."/>
            <person name="Holland P.W.H."/>
            <person name="King N."/>
            <person name="Lang F.B.F."/>
            <person name="Roger A.J."/>
            <person name="Ruiz-Trillo I."/>
            <person name="Lander E."/>
            <person name="Nusbaum C."/>
        </authorList>
    </citation>
    <scope>NUCLEOTIDE SEQUENCE [LARGE SCALE GENOMIC DNA]</scope>
    <source>
        <strain evidence="2 3">ATCC 50062</strain>
    </source>
</reference>
<gene>
    <name evidence="2" type="ORF">AMSG_09007</name>
</gene>
<dbReference type="Proteomes" id="UP000054408">
    <property type="component" value="Unassembled WGS sequence"/>
</dbReference>
<sequence>MVQTKKLTTRAVEGLRKKRQKKQRVSKARMKKRKYNKKELDQRKLKVAINQNIERIMAKRLERASRFSVNKKALGVVKALPKSELLTKGKKNVRKTADDDD</sequence>
<dbReference type="AlphaFoldDB" id="A0A0L0DKL9"/>
<name>A0A0L0DKL9_THETB</name>
<feature type="region of interest" description="Disordered" evidence="1">
    <location>
        <begin position="1"/>
        <end position="36"/>
    </location>
</feature>
<accession>A0A0L0DKL9</accession>
<proteinExistence type="predicted"/>
<dbReference type="RefSeq" id="XP_013754959.1">
    <property type="nucleotide sequence ID" value="XM_013899505.1"/>
</dbReference>
<evidence type="ECO:0000313" key="2">
    <source>
        <dbReference type="EMBL" id="KNC52857.1"/>
    </source>
</evidence>
<keyword evidence="3" id="KW-1185">Reference proteome</keyword>
<evidence type="ECO:0000256" key="1">
    <source>
        <dbReference type="SAM" id="MobiDB-lite"/>
    </source>
</evidence>
<evidence type="ECO:0000313" key="3">
    <source>
        <dbReference type="Proteomes" id="UP000054408"/>
    </source>
</evidence>
<dbReference type="EMBL" id="GL349476">
    <property type="protein sequence ID" value="KNC52857.1"/>
    <property type="molecule type" value="Genomic_DNA"/>
</dbReference>
<feature type="compositionally biased region" description="Basic residues" evidence="1">
    <location>
        <begin position="16"/>
        <end position="36"/>
    </location>
</feature>
<protein>
    <submittedName>
        <fullName evidence="2">Uncharacterized protein</fullName>
    </submittedName>
</protein>